<accession>C0QR47</accession>
<dbReference type="STRING" id="123214.PERMA_1374"/>
<evidence type="ECO:0000313" key="1">
    <source>
        <dbReference type="EMBL" id="ACO04192.1"/>
    </source>
</evidence>
<evidence type="ECO:0000313" key="2">
    <source>
        <dbReference type="Proteomes" id="UP000001366"/>
    </source>
</evidence>
<gene>
    <name evidence="1" type="ordered locus">PERMA_1374</name>
</gene>
<keyword evidence="2" id="KW-1185">Reference proteome</keyword>
<name>C0QR47_PERMH</name>
<dbReference type="KEGG" id="pmx:PERMA_1374"/>
<reference evidence="1 2" key="1">
    <citation type="journal article" date="2009" name="J. Bacteriol.">
        <title>Complete and draft genome sequences of six members of the Aquificales.</title>
        <authorList>
            <person name="Reysenbach A.L."/>
            <person name="Hamamura N."/>
            <person name="Podar M."/>
            <person name="Griffiths E."/>
            <person name="Ferreira S."/>
            <person name="Hochstein R."/>
            <person name="Heidelberg J."/>
            <person name="Johnson J."/>
            <person name="Mead D."/>
            <person name="Pohorille A."/>
            <person name="Sarmiento M."/>
            <person name="Schweighofer K."/>
            <person name="Seshadri R."/>
            <person name="Voytek M.A."/>
        </authorList>
    </citation>
    <scope>NUCLEOTIDE SEQUENCE [LARGE SCALE GENOMIC DNA]</scope>
    <source>
        <strain evidence="2">DSM 14350 / EX-H1</strain>
    </source>
</reference>
<dbReference type="HOGENOM" id="CLU_2480619_0_0_0"/>
<dbReference type="EMBL" id="CP001230">
    <property type="protein sequence ID" value="ACO04192.1"/>
    <property type="molecule type" value="Genomic_DNA"/>
</dbReference>
<proteinExistence type="predicted"/>
<protein>
    <submittedName>
        <fullName evidence="1">Uncharacterized protein</fullName>
    </submittedName>
</protein>
<dbReference type="AlphaFoldDB" id="C0QR47"/>
<dbReference type="Proteomes" id="UP000001366">
    <property type="component" value="Chromosome"/>
</dbReference>
<organism evidence="1 2">
    <name type="scientific">Persephonella marina (strain DSM 14350 / EX-H1)</name>
    <dbReference type="NCBI Taxonomy" id="123214"/>
    <lineage>
        <taxon>Bacteria</taxon>
        <taxon>Pseudomonadati</taxon>
        <taxon>Aquificota</taxon>
        <taxon>Aquificia</taxon>
        <taxon>Aquificales</taxon>
        <taxon>Hydrogenothermaceae</taxon>
        <taxon>Persephonella</taxon>
    </lineage>
</organism>
<sequence>MGSYEKLSIPLGSKKTISQDVVETESGSLSIPLGSKKTLCIHRFQSFKNCLSIPLGSKKTAQNLASLSSSLVFLSHLVQRKPFQNER</sequence>
<dbReference type="PaxDb" id="123214-PERMA_1374"/>